<dbReference type="PANTHER" id="PTHR46641">
    <property type="entry name" value="FMRFAMIDE RECEPTOR-RELATED"/>
    <property type="match status" value="1"/>
</dbReference>
<evidence type="ECO:0000313" key="8">
    <source>
        <dbReference type="Proteomes" id="UP000271974"/>
    </source>
</evidence>
<dbReference type="InterPro" id="IPR052954">
    <property type="entry name" value="GPCR-Ligand_Int"/>
</dbReference>
<protein>
    <recommendedName>
        <fullName evidence="6">G-protein coupled receptors family 1 profile domain-containing protein</fullName>
    </recommendedName>
</protein>
<feature type="transmembrane region" description="Helical" evidence="5">
    <location>
        <begin position="84"/>
        <end position="111"/>
    </location>
</feature>
<dbReference type="OrthoDB" id="6276488at2759"/>
<sequence>MSSSTDPSAIGWDYGAMLSTSGSTGDSSVFSTAMFVSNSSVNVTDAMAGAGAQTHLPLEVEMAVAVVNADPCKYCDMKYHKARAIIWAFSVVIIPSVSIVGLFGNISSILVLYHQGLNKSSNILLMAMAVGDIFFLLGTNNILDIWRTFYKTNITHDEAKAFYFVHTFQNFCMELGNGMSVLLVVLVTLERLVAVYLPLKFTAIIRPFRTRIAVVVVILIAIFKALWGFIVFKFSYNQKKGVPVIKWTDFFHDNEEFFTHMTGAYDYILGFIPVLTVCAGCILIGVKVSIAAANRAKMLSSGGEKGAAQKVPRNSRTTLTLLSVCALFTCTLGVGFCLESLMTPEQTWKYYIIRYKVTFLLYTINSSCNFIIYVGMNKNFRDTYLSILMPCGVRPTNQKSQLVRTSTYEN</sequence>
<keyword evidence="8" id="KW-1185">Reference proteome</keyword>
<evidence type="ECO:0000259" key="6">
    <source>
        <dbReference type="PROSITE" id="PS50262"/>
    </source>
</evidence>
<dbReference type="SUPFAM" id="SSF81321">
    <property type="entry name" value="Family A G protein-coupled receptor-like"/>
    <property type="match status" value="1"/>
</dbReference>
<feature type="transmembrane region" description="Helical" evidence="5">
    <location>
        <begin position="319"/>
        <end position="341"/>
    </location>
</feature>
<dbReference type="Proteomes" id="UP000271974">
    <property type="component" value="Unassembled WGS sequence"/>
</dbReference>
<evidence type="ECO:0000256" key="1">
    <source>
        <dbReference type="ARBA" id="ARBA00004370"/>
    </source>
</evidence>
<feature type="transmembrane region" description="Helical" evidence="5">
    <location>
        <begin position="211"/>
        <end position="232"/>
    </location>
</feature>
<keyword evidence="2 5" id="KW-0812">Transmembrane</keyword>
<proteinExistence type="predicted"/>
<dbReference type="InterPro" id="IPR017452">
    <property type="entry name" value="GPCR_Rhodpsn_7TM"/>
</dbReference>
<feature type="transmembrane region" description="Helical" evidence="5">
    <location>
        <begin position="267"/>
        <end position="290"/>
    </location>
</feature>
<reference evidence="7 8" key="1">
    <citation type="submission" date="2019-01" db="EMBL/GenBank/DDBJ databases">
        <title>A draft genome assembly of the solar-powered sea slug Elysia chlorotica.</title>
        <authorList>
            <person name="Cai H."/>
            <person name="Li Q."/>
            <person name="Fang X."/>
            <person name="Li J."/>
            <person name="Curtis N.E."/>
            <person name="Altenburger A."/>
            <person name="Shibata T."/>
            <person name="Feng M."/>
            <person name="Maeda T."/>
            <person name="Schwartz J.A."/>
            <person name="Shigenobu S."/>
            <person name="Lundholm N."/>
            <person name="Nishiyama T."/>
            <person name="Yang H."/>
            <person name="Hasebe M."/>
            <person name="Li S."/>
            <person name="Pierce S.K."/>
            <person name="Wang J."/>
        </authorList>
    </citation>
    <scope>NUCLEOTIDE SEQUENCE [LARGE SCALE GENOMIC DNA]</scope>
    <source>
        <strain evidence="7">EC2010</strain>
        <tissue evidence="7">Whole organism of an adult</tissue>
    </source>
</reference>
<dbReference type="PRINTS" id="PR00237">
    <property type="entry name" value="GPCRRHODOPSN"/>
</dbReference>
<dbReference type="PANTHER" id="PTHR46641:SF2">
    <property type="entry name" value="FMRFAMIDE RECEPTOR"/>
    <property type="match status" value="1"/>
</dbReference>
<comment type="subcellular location">
    <subcellularLocation>
        <location evidence="1">Membrane</location>
    </subcellularLocation>
</comment>
<evidence type="ECO:0000256" key="4">
    <source>
        <dbReference type="ARBA" id="ARBA00023136"/>
    </source>
</evidence>
<keyword evidence="3 5" id="KW-1133">Transmembrane helix</keyword>
<dbReference type="GO" id="GO:0004930">
    <property type="term" value="F:G protein-coupled receptor activity"/>
    <property type="evidence" value="ECO:0007669"/>
    <property type="project" value="InterPro"/>
</dbReference>
<evidence type="ECO:0000256" key="2">
    <source>
        <dbReference type="ARBA" id="ARBA00022692"/>
    </source>
</evidence>
<feature type="domain" description="G-protein coupled receptors family 1 profile" evidence="6">
    <location>
        <begin position="104"/>
        <end position="373"/>
    </location>
</feature>
<keyword evidence="4 5" id="KW-0472">Membrane</keyword>
<dbReference type="EMBL" id="RQTK01000955">
    <property type="protein sequence ID" value="RUS73288.1"/>
    <property type="molecule type" value="Genomic_DNA"/>
</dbReference>
<dbReference type="STRING" id="188477.A0A433SVT6"/>
<feature type="transmembrane region" description="Helical" evidence="5">
    <location>
        <begin position="353"/>
        <end position="376"/>
    </location>
</feature>
<feature type="transmembrane region" description="Helical" evidence="5">
    <location>
        <begin position="123"/>
        <end position="143"/>
    </location>
</feature>
<dbReference type="AlphaFoldDB" id="A0A433SVT6"/>
<gene>
    <name evidence="7" type="ORF">EGW08_018961</name>
</gene>
<name>A0A433SVT6_ELYCH</name>
<evidence type="ECO:0000256" key="5">
    <source>
        <dbReference type="SAM" id="Phobius"/>
    </source>
</evidence>
<accession>A0A433SVT6</accession>
<dbReference type="Pfam" id="PF00001">
    <property type="entry name" value="7tm_1"/>
    <property type="match status" value="1"/>
</dbReference>
<dbReference type="GO" id="GO:0016020">
    <property type="term" value="C:membrane"/>
    <property type="evidence" value="ECO:0007669"/>
    <property type="project" value="UniProtKB-SubCell"/>
</dbReference>
<comment type="caution">
    <text evidence="7">The sequence shown here is derived from an EMBL/GenBank/DDBJ whole genome shotgun (WGS) entry which is preliminary data.</text>
</comment>
<organism evidence="7 8">
    <name type="scientific">Elysia chlorotica</name>
    <name type="common">Eastern emerald elysia</name>
    <name type="synonym">Sea slug</name>
    <dbReference type="NCBI Taxonomy" id="188477"/>
    <lineage>
        <taxon>Eukaryota</taxon>
        <taxon>Metazoa</taxon>
        <taxon>Spiralia</taxon>
        <taxon>Lophotrochozoa</taxon>
        <taxon>Mollusca</taxon>
        <taxon>Gastropoda</taxon>
        <taxon>Heterobranchia</taxon>
        <taxon>Euthyneura</taxon>
        <taxon>Panpulmonata</taxon>
        <taxon>Sacoglossa</taxon>
        <taxon>Placobranchoidea</taxon>
        <taxon>Plakobranchidae</taxon>
        <taxon>Elysia</taxon>
    </lineage>
</organism>
<dbReference type="SMART" id="SM01381">
    <property type="entry name" value="7TM_GPCR_Srsx"/>
    <property type="match status" value="1"/>
</dbReference>
<evidence type="ECO:0000313" key="7">
    <source>
        <dbReference type="EMBL" id="RUS73288.1"/>
    </source>
</evidence>
<dbReference type="PROSITE" id="PS50262">
    <property type="entry name" value="G_PROTEIN_RECEP_F1_2"/>
    <property type="match status" value="1"/>
</dbReference>
<evidence type="ECO:0000256" key="3">
    <source>
        <dbReference type="ARBA" id="ARBA00022989"/>
    </source>
</evidence>
<dbReference type="Gene3D" id="1.20.1070.10">
    <property type="entry name" value="Rhodopsin 7-helix transmembrane proteins"/>
    <property type="match status" value="1"/>
</dbReference>
<dbReference type="InterPro" id="IPR000276">
    <property type="entry name" value="GPCR_Rhodpsn"/>
</dbReference>